<organism evidence="2 3">
    <name type="scientific">Chlorella sorokiniana</name>
    <name type="common">Freshwater green alga</name>
    <dbReference type="NCBI Taxonomy" id="3076"/>
    <lineage>
        <taxon>Eukaryota</taxon>
        <taxon>Viridiplantae</taxon>
        <taxon>Chlorophyta</taxon>
        <taxon>core chlorophytes</taxon>
        <taxon>Trebouxiophyceae</taxon>
        <taxon>Chlorellales</taxon>
        <taxon>Chlorellaceae</taxon>
        <taxon>Chlorella clade</taxon>
        <taxon>Chlorella</taxon>
    </lineage>
</organism>
<dbReference type="Proteomes" id="UP000239899">
    <property type="component" value="Unassembled WGS sequence"/>
</dbReference>
<sequence>MEKEPADIYHAGDDALEAPTKLESMGHETLQHHKERIMMAGATDAEMLKQEGADLPHDTDAGKVHIHGPADPEV</sequence>
<dbReference type="AlphaFoldDB" id="A0A2P6TG86"/>
<keyword evidence="3" id="KW-1185">Reference proteome</keyword>
<proteinExistence type="predicted"/>
<feature type="compositionally biased region" description="Basic and acidic residues" evidence="1">
    <location>
        <begin position="54"/>
        <end position="63"/>
    </location>
</feature>
<evidence type="ECO:0000313" key="3">
    <source>
        <dbReference type="Proteomes" id="UP000239899"/>
    </source>
</evidence>
<evidence type="ECO:0000313" key="2">
    <source>
        <dbReference type="EMBL" id="PRW33129.1"/>
    </source>
</evidence>
<dbReference type="EMBL" id="LHPG02000017">
    <property type="protein sequence ID" value="PRW33129.1"/>
    <property type="molecule type" value="Genomic_DNA"/>
</dbReference>
<feature type="region of interest" description="Disordered" evidence="1">
    <location>
        <begin position="54"/>
        <end position="74"/>
    </location>
</feature>
<comment type="caution">
    <text evidence="2">The sequence shown here is derived from an EMBL/GenBank/DDBJ whole genome shotgun (WGS) entry which is preliminary data.</text>
</comment>
<dbReference type="OrthoDB" id="520477at2759"/>
<gene>
    <name evidence="2" type="ORF">C2E21_7805</name>
</gene>
<reference evidence="2 3" key="1">
    <citation type="journal article" date="2018" name="Plant J.">
        <title>Genome sequences of Chlorella sorokiniana UTEX 1602 and Micractinium conductrix SAG 241.80: implications to maltose excretion by a green alga.</title>
        <authorList>
            <person name="Arriola M.B."/>
            <person name="Velmurugan N."/>
            <person name="Zhang Y."/>
            <person name="Plunkett M.H."/>
            <person name="Hondzo H."/>
            <person name="Barney B.M."/>
        </authorList>
    </citation>
    <scope>NUCLEOTIDE SEQUENCE [LARGE SCALE GENOMIC DNA]</scope>
    <source>
        <strain evidence="3">UTEX 1602</strain>
    </source>
</reference>
<evidence type="ECO:0000256" key="1">
    <source>
        <dbReference type="SAM" id="MobiDB-lite"/>
    </source>
</evidence>
<protein>
    <submittedName>
        <fullName evidence="2">Uncharacterized protein</fullName>
    </submittedName>
</protein>
<accession>A0A2P6TG86</accession>
<name>A0A2P6TG86_CHLSO</name>